<protein>
    <submittedName>
        <fullName evidence="3">Uncharacterized protein LOC101863840</fullName>
    </submittedName>
</protein>
<dbReference type="RefSeq" id="XP_005106649.1">
    <property type="nucleotide sequence ID" value="XM_005106592.3"/>
</dbReference>
<organism evidence="2 3">
    <name type="scientific">Aplysia californica</name>
    <name type="common">California sea hare</name>
    <dbReference type="NCBI Taxonomy" id="6500"/>
    <lineage>
        <taxon>Eukaryota</taxon>
        <taxon>Metazoa</taxon>
        <taxon>Spiralia</taxon>
        <taxon>Lophotrochozoa</taxon>
        <taxon>Mollusca</taxon>
        <taxon>Gastropoda</taxon>
        <taxon>Heterobranchia</taxon>
        <taxon>Euthyneura</taxon>
        <taxon>Tectipleura</taxon>
        <taxon>Aplysiida</taxon>
        <taxon>Aplysioidea</taxon>
        <taxon>Aplysiidae</taxon>
        <taxon>Aplysia</taxon>
    </lineage>
</organism>
<feature type="chain" id="PRO_5046214417" evidence="1">
    <location>
        <begin position="17"/>
        <end position="109"/>
    </location>
</feature>
<evidence type="ECO:0000313" key="3">
    <source>
        <dbReference type="RefSeq" id="XP_005106649.1"/>
    </source>
</evidence>
<evidence type="ECO:0000256" key="1">
    <source>
        <dbReference type="SAM" id="SignalP"/>
    </source>
</evidence>
<gene>
    <name evidence="3" type="primary">LOC101863840</name>
</gene>
<dbReference type="Proteomes" id="UP000694888">
    <property type="component" value="Unplaced"/>
</dbReference>
<reference evidence="3" key="1">
    <citation type="submission" date="2025-08" db="UniProtKB">
        <authorList>
            <consortium name="RefSeq"/>
        </authorList>
    </citation>
    <scope>IDENTIFICATION</scope>
</reference>
<keyword evidence="1" id="KW-0732">Signal</keyword>
<name>A0ABM0K1N4_APLCA</name>
<proteinExistence type="predicted"/>
<accession>A0ABM0K1N4</accession>
<feature type="signal peptide" evidence="1">
    <location>
        <begin position="1"/>
        <end position="16"/>
    </location>
</feature>
<keyword evidence="2" id="KW-1185">Reference proteome</keyword>
<evidence type="ECO:0000313" key="2">
    <source>
        <dbReference type="Proteomes" id="UP000694888"/>
    </source>
</evidence>
<sequence length="109" mass="12340">MKVLAIFAVFLAVVYGAPSADKDKVDPFISLVQEIEGSTFFPTLDLDDRLLTFEMLSAAETTNLKPLLDKLGYIVLLEYIDALPEDYQHRFVRYSVEHLQNEYPIVPGS</sequence>
<dbReference type="GeneID" id="101863840"/>